<comment type="caution">
    <text evidence="1">The sequence shown here is derived from an EMBL/GenBank/DDBJ whole genome shotgun (WGS) entry which is preliminary data.</text>
</comment>
<sequence length="74" mass="7815">MEGSVMELHAQGPAGEERLGYVQMLEGSAVGFAGERLVAPRVRPCHCKARGAARFAGSRFTEGGFVYMGSAPVD</sequence>
<proteinExistence type="predicted"/>
<evidence type="ECO:0000313" key="3">
    <source>
        <dbReference type="Proteomes" id="UP000326396"/>
    </source>
</evidence>
<dbReference type="Proteomes" id="UP000326396">
    <property type="component" value="Linkage Group LG19"/>
</dbReference>
<evidence type="ECO:0000313" key="2">
    <source>
        <dbReference type="EMBL" id="KAD4888639.1"/>
    </source>
</evidence>
<dbReference type="AlphaFoldDB" id="A0A5N6NKL0"/>
<reference evidence="1 3" key="1">
    <citation type="submission" date="2019-05" db="EMBL/GenBank/DDBJ databases">
        <title>Mikania micrantha, genome provides insights into the molecular mechanism of rapid growth.</title>
        <authorList>
            <person name="Liu B."/>
        </authorList>
    </citation>
    <scope>NUCLEOTIDE SEQUENCE [LARGE SCALE GENOMIC DNA]</scope>
    <source>
        <strain evidence="1">NLD-2019</strain>
        <tissue evidence="1">Leaf</tissue>
    </source>
</reference>
<evidence type="ECO:0000313" key="1">
    <source>
        <dbReference type="EMBL" id="KAD4888638.1"/>
    </source>
</evidence>
<organism evidence="1 3">
    <name type="scientific">Mikania micrantha</name>
    <name type="common">bitter vine</name>
    <dbReference type="NCBI Taxonomy" id="192012"/>
    <lineage>
        <taxon>Eukaryota</taxon>
        <taxon>Viridiplantae</taxon>
        <taxon>Streptophyta</taxon>
        <taxon>Embryophyta</taxon>
        <taxon>Tracheophyta</taxon>
        <taxon>Spermatophyta</taxon>
        <taxon>Magnoliopsida</taxon>
        <taxon>eudicotyledons</taxon>
        <taxon>Gunneridae</taxon>
        <taxon>Pentapetalae</taxon>
        <taxon>asterids</taxon>
        <taxon>campanulids</taxon>
        <taxon>Asterales</taxon>
        <taxon>Asteraceae</taxon>
        <taxon>Asteroideae</taxon>
        <taxon>Heliantheae alliance</taxon>
        <taxon>Eupatorieae</taxon>
        <taxon>Mikania</taxon>
    </lineage>
</organism>
<dbReference type="EMBL" id="SZYD01000011">
    <property type="protein sequence ID" value="KAD4888638.1"/>
    <property type="molecule type" value="Genomic_DNA"/>
</dbReference>
<gene>
    <name evidence="1" type="ORF">E3N88_20711</name>
    <name evidence="2" type="ORF">E3N88_20712</name>
</gene>
<name>A0A5N6NKL0_9ASTR</name>
<keyword evidence="3" id="KW-1185">Reference proteome</keyword>
<protein>
    <submittedName>
        <fullName evidence="1">Uncharacterized protein</fullName>
    </submittedName>
</protein>
<accession>A0A5N6NKL0</accession>
<dbReference type="EMBL" id="SZYD01000011">
    <property type="protein sequence ID" value="KAD4888639.1"/>
    <property type="molecule type" value="Genomic_DNA"/>
</dbReference>